<name>A0AAQ4D9W3_AMBAM</name>
<keyword evidence="3" id="KW-1185">Reference proteome</keyword>
<organism evidence="2 3">
    <name type="scientific">Amblyomma americanum</name>
    <name type="common">Lone star tick</name>
    <dbReference type="NCBI Taxonomy" id="6943"/>
    <lineage>
        <taxon>Eukaryota</taxon>
        <taxon>Metazoa</taxon>
        <taxon>Ecdysozoa</taxon>
        <taxon>Arthropoda</taxon>
        <taxon>Chelicerata</taxon>
        <taxon>Arachnida</taxon>
        <taxon>Acari</taxon>
        <taxon>Parasitiformes</taxon>
        <taxon>Ixodida</taxon>
        <taxon>Ixodoidea</taxon>
        <taxon>Ixodidae</taxon>
        <taxon>Amblyomminae</taxon>
        <taxon>Amblyomma</taxon>
    </lineage>
</organism>
<sequence length="663" mass="75674">MASTGPSAHWALSCDTAEPPKWLTRLRYTSSWYTASPIDAELPCTAAKDRTCQIFDHLPVWNEVFYCIHYELRASSGKNGQLSLVSLGHGRRCLPTVEDLMDWQKANYLLSWLFKTHQCIDTLEFLFWDVYDKVSHPYDHLFCDAFGENKWLKTLKITFCRSHKHEKLSELISSCVRLERLECYSSLPAALSSALATLLRTTTSLTVLIIGALRITEEEAEDFLAALRENNTLKELSMCEPYNAEVSLLNRAEFAEYLKSSTTLATFSVSPLEATYYERESWWLWILEGLSESRTITRVRLENLLLGQETSPIIGKIFKQNSALRCLSMSSDRKPDDLRFSTVNPWWLLAFVQNKTLEEISLYFHMLSMVEWEMVFAAAARNENLRKVTVKVVSRDHYCLAELYRLIREAGAEKKVAIEAGSYFVGDHKNSPKCQAFSEVHGLRRQCTKRDICRALQQMPSLDHITSLLLRIPAVDLDDSLATDLSQCIKTATSLQKLRLTTTWGEAPGNVPNCSWKIVVSSFLENKSLKEIFVAAAYIKDEDIESLADAVKLNTVFRSAEFSGESSHKVNVFFRRLSGNIAENYNLLRVNFMAPAIRNSPSFQAWYAVWEVTRRNCDLVELAAVFVIGVRSDRYARPRLCRVLIVLGNKQSLGSFEKTRHFI</sequence>
<dbReference type="InterPro" id="IPR032675">
    <property type="entry name" value="LRR_dom_sf"/>
</dbReference>
<evidence type="ECO:0000313" key="2">
    <source>
        <dbReference type="EMBL" id="KAK8759253.1"/>
    </source>
</evidence>
<dbReference type="PANTHER" id="PTHR24111">
    <property type="entry name" value="LEUCINE-RICH REPEAT-CONTAINING PROTEIN 34"/>
    <property type="match status" value="1"/>
</dbReference>
<reference evidence="2 3" key="1">
    <citation type="journal article" date="2023" name="Arcadia Sci">
        <title>De novo assembly of a long-read Amblyomma americanum tick genome.</title>
        <authorList>
            <person name="Chou S."/>
            <person name="Poskanzer K.E."/>
            <person name="Rollins M."/>
            <person name="Thuy-Boun P.S."/>
        </authorList>
    </citation>
    <scope>NUCLEOTIDE SEQUENCE [LARGE SCALE GENOMIC DNA]</scope>
    <source>
        <strain evidence="2">F_SG_1</strain>
        <tissue evidence="2">Salivary glands</tissue>
    </source>
</reference>
<dbReference type="InterPro" id="IPR052201">
    <property type="entry name" value="LRR-containing_regulator"/>
</dbReference>
<dbReference type="Gene3D" id="3.80.10.10">
    <property type="entry name" value="Ribonuclease Inhibitor"/>
    <property type="match status" value="2"/>
</dbReference>
<dbReference type="PANTHER" id="PTHR24111:SF0">
    <property type="entry name" value="LEUCINE-RICH REPEAT-CONTAINING PROTEIN"/>
    <property type="match status" value="1"/>
</dbReference>
<keyword evidence="1" id="KW-0677">Repeat</keyword>
<evidence type="ECO:0000256" key="1">
    <source>
        <dbReference type="ARBA" id="ARBA00022737"/>
    </source>
</evidence>
<accession>A0AAQ4D9W3</accession>
<dbReference type="SUPFAM" id="SSF52047">
    <property type="entry name" value="RNI-like"/>
    <property type="match status" value="2"/>
</dbReference>
<dbReference type="Proteomes" id="UP001321473">
    <property type="component" value="Unassembled WGS sequence"/>
</dbReference>
<comment type="caution">
    <text evidence="2">The sequence shown here is derived from an EMBL/GenBank/DDBJ whole genome shotgun (WGS) entry which is preliminary data.</text>
</comment>
<proteinExistence type="predicted"/>
<evidence type="ECO:0000313" key="3">
    <source>
        <dbReference type="Proteomes" id="UP001321473"/>
    </source>
</evidence>
<gene>
    <name evidence="2" type="ORF">V5799_003115</name>
</gene>
<dbReference type="EMBL" id="JARKHS020033260">
    <property type="protein sequence ID" value="KAK8759253.1"/>
    <property type="molecule type" value="Genomic_DNA"/>
</dbReference>
<dbReference type="AlphaFoldDB" id="A0AAQ4D9W3"/>
<protein>
    <submittedName>
        <fullName evidence="2">Uncharacterized protein</fullName>
    </submittedName>
</protein>